<keyword evidence="2" id="KW-1185">Reference proteome</keyword>
<dbReference type="RefSeq" id="WP_090242771.1">
    <property type="nucleotide sequence ID" value="NZ_FNOU01000002.1"/>
</dbReference>
<name>A0A1H3BGU7_EUBBA</name>
<dbReference type="STRING" id="1528.SAMN04488579_10277"/>
<dbReference type="EMBL" id="FNOU01000002">
    <property type="protein sequence ID" value="SDX41210.1"/>
    <property type="molecule type" value="Genomic_DNA"/>
</dbReference>
<dbReference type="Proteomes" id="UP000199652">
    <property type="component" value="Unassembled WGS sequence"/>
</dbReference>
<sequence length="63" mass="7276">MNNLYNIEFDDEFILISERVIEVEDAIIGAIKRTLPLEEQRVDVIKYLLNDVVNKIDSANVVL</sequence>
<organism evidence="1 2">
    <name type="scientific">Eubacterium barkeri</name>
    <name type="common">Clostridium barkeri</name>
    <dbReference type="NCBI Taxonomy" id="1528"/>
    <lineage>
        <taxon>Bacteria</taxon>
        <taxon>Bacillati</taxon>
        <taxon>Bacillota</taxon>
        <taxon>Clostridia</taxon>
        <taxon>Eubacteriales</taxon>
        <taxon>Eubacteriaceae</taxon>
        <taxon>Eubacterium</taxon>
    </lineage>
</organism>
<protein>
    <submittedName>
        <fullName evidence="1">Uncharacterized protein</fullName>
    </submittedName>
</protein>
<evidence type="ECO:0000313" key="2">
    <source>
        <dbReference type="Proteomes" id="UP000199652"/>
    </source>
</evidence>
<proteinExistence type="predicted"/>
<dbReference type="AlphaFoldDB" id="A0A1H3BGU7"/>
<accession>A0A1H3BGU7</accession>
<evidence type="ECO:0000313" key="1">
    <source>
        <dbReference type="EMBL" id="SDX41210.1"/>
    </source>
</evidence>
<gene>
    <name evidence="1" type="ORF">SAMN04488579_10277</name>
</gene>
<reference evidence="2" key="1">
    <citation type="submission" date="2016-10" db="EMBL/GenBank/DDBJ databases">
        <authorList>
            <person name="Varghese N."/>
            <person name="Submissions S."/>
        </authorList>
    </citation>
    <scope>NUCLEOTIDE SEQUENCE [LARGE SCALE GENOMIC DNA]</scope>
    <source>
        <strain evidence="2">VPI 5359</strain>
    </source>
</reference>